<dbReference type="PANTHER" id="PTHR12592:SF0">
    <property type="entry name" value="ATP-DEPENDENT (S)-NAD(P)H-HYDRATE DEHYDRATASE"/>
    <property type="match status" value="1"/>
</dbReference>
<keyword evidence="5 6" id="KW-0456">Lyase</keyword>
<organism evidence="8 9">
    <name type="scientific">Pseudosulfitobacter pseudonitzschiae</name>
    <dbReference type="NCBI Taxonomy" id="1402135"/>
    <lineage>
        <taxon>Bacteria</taxon>
        <taxon>Pseudomonadati</taxon>
        <taxon>Pseudomonadota</taxon>
        <taxon>Alphaproteobacteria</taxon>
        <taxon>Rhodobacterales</taxon>
        <taxon>Roseobacteraceae</taxon>
        <taxon>Pseudosulfitobacter</taxon>
    </lineage>
</organism>
<dbReference type="InterPro" id="IPR017953">
    <property type="entry name" value="Carbohydrate_kinase_pred_CS"/>
</dbReference>
<dbReference type="NCBIfam" id="TIGR00196">
    <property type="entry name" value="yjeF_cterm"/>
    <property type="match status" value="1"/>
</dbReference>
<evidence type="ECO:0000313" key="8">
    <source>
        <dbReference type="EMBL" id="KEJ94529.1"/>
    </source>
</evidence>
<evidence type="ECO:0000313" key="9">
    <source>
        <dbReference type="Proteomes" id="UP000027746"/>
    </source>
</evidence>
<dbReference type="PANTHER" id="PTHR12592">
    <property type="entry name" value="ATP-DEPENDENT (S)-NAD(P)H-HYDRATE DEHYDRATASE FAMILY MEMBER"/>
    <property type="match status" value="1"/>
</dbReference>
<dbReference type="GO" id="GO:0046496">
    <property type="term" value="P:nicotinamide nucleotide metabolic process"/>
    <property type="evidence" value="ECO:0007669"/>
    <property type="project" value="UniProtKB-UniRule"/>
</dbReference>
<keyword evidence="9" id="KW-1185">Reference proteome</keyword>
<dbReference type="SUPFAM" id="SSF53613">
    <property type="entry name" value="Ribokinase-like"/>
    <property type="match status" value="1"/>
</dbReference>
<dbReference type="OrthoDB" id="9806925at2"/>
<evidence type="ECO:0000256" key="5">
    <source>
        <dbReference type="ARBA" id="ARBA00023239"/>
    </source>
</evidence>
<accession>A0A073IXU4</accession>
<keyword evidence="4 6" id="KW-0520">NAD</keyword>
<dbReference type="HAMAP" id="MF_01965">
    <property type="entry name" value="NADHX_dehydratase"/>
    <property type="match status" value="1"/>
</dbReference>
<comment type="catalytic activity">
    <reaction evidence="6">
        <text>(6S)-NADPHX + ADP = AMP + phosphate + NADPH + H(+)</text>
        <dbReference type="Rhea" id="RHEA:32235"/>
        <dbReference type="ChEBI" id="CHEBI:15378"/>
        <dbReference type="ChEBI" id="CHEBI:43474"/>
        <dbReference type="ChEBI" id="CHEBI:57783"/>
        <dbReference type="ChEBI" id="CHEBI:64076"/>
        <dbReference type="ChEBI" id="CHEBI:456215"/>
        <dbReference type="ChEBI" id="CHEBI:456216"/>
        <dbReference type="EC" id="4.2.1.136"/>
    </reaction>
</comment>
<dbReference type="InterPro" id="IPR000631">
    <property type="entry name" value="CARKD"/>
</dbReference>
<evidence type="ECO:0000256" key="1">
    <source>
        <dbReference type="ARBA" id="ARBA00022741"/>
    </source>
</evidence>
<dbReference type="EMBL" id="JAMD01000012">
    <property type="protein sequence ID" value="KEJ94529.1"/>
    <property type="molecule type" value="Genomic_DNA"/>
</dbReference>
<comment type="subunit">
    <text evidence="6">Homotetramer.</text>
</comment>
<dbReference type="RefSeq" id="WP_037929226.1">
    <property type="nucleotide sequence ID" value="NZ_CP054599.1"/>
</dbReference>
<dbReference type="EC" id="4.2.1.136" evidence="6"/>
<dbReference type="GO" id="GO:0052855">
    <property type="term" value="F:ADP-dependent NAD(P)H-hydrate dehydratase activity"/>
    <property type="evidence" value="ECO:0007669"/>
    <property type="project" value="UniProtKB-UniRule"/>
</dbReference>
<feature type="binding site" evidence="6">
    <location>
        <position position="102"/>
    </location>
    <ligand>
        <name>(6S)-NADPHX</name>
        <dbReference type="ChEBI" id="CHEBI:64076"/>
    </ligand>
</feature>
<evidence type="ECO:0000259" key="7">
    <source>
        <dbReference type="PROSITE" id="PS51383"/>
    </source>
</evidence>
<evidence type="ECO:0000256" key="2">
    <source>
        <dbReference type="ARBA" id="ARBA00022840"/>
    </source>
</evidence>
<dbReference type="GO" id="GO:0005524">
    <property type="term" value="F:ATP binding"/>
    <property type="evidence" value="ECO:0007669"/>
    <property type="project" value="UniProtKB-KW"/>
</dbReference>
<sequence length="284" mass="29163">MTMPTITREDLPDLGKRSGHKFDHGHVLVLSGGPGRTGAARLAARAALRVGAGLVTLGVSPSAQLEVSMQVTAVMLHRLKDAGDLIALLEDKRLNALCAGPGLGLDHRAADLVRTVLDSGRACVLDADALTLIARDPALRERLHDSCVLTPHGGEFARLFPDIAAACGDDPAIGTKVTATRDAAARVGAVVLFKGVDTVIASPDGDCAVHSARGDRSAPWLATAGAGDVLAGIIGGLLARGFKPSDAARAATWLHVSCAINFGPGLIAEDLPDVLPAVLRDLAS</sequence>
<comment type="catalytic activity">
    <reaction evidence="6">
        <text>(6S)-NADHX + ADP = AMP + phosphate + NADH + H(+)</text>
        <dbReference type="Rhea" id="RHEA:32223"/>
        <dbReference type="ChEBI" id="CHEBI:15378"/>
        <dbReference type="ChEBI" id="CHEBI:43474"/>
        <dbReference type="ChEBI" id="CHEBI:57945"/>
        <dbReference type="ChEBI" id="CHEBI:64074"/>
        <dbReference type="ChEBI" id="CHEBI:456215"/>
        <dbReference type="ChEBI" id="CHEBI:456216"/>
        <dbReference type="EC" id="4.2.1.136"/>
    </reaction>
</comment>
<feature type="domain" description="YjeF C-terminal" evidence="7">
    <location>
        <begin position="3"/>
        <end position="282"/>
    </location>
</feature>
<feature type="binding site" evidence="6">
    <location>
        <position position="227"/>
    </location>
    <ligand>
        <name>AMP</name>
        <dbReference type="ChEBI" id="CHEBI:456215"/>
    </ligand>
</feature>
<dbReference type="Proteomes" id="UP000027746">
    <property type="component" value="Unassembled WGS sequence"/>
</dbReference>
<feature type="binding site" evidence="6">
    <location>
        <begin position="194"/>
        <end position="198"/>
    </location>
    <ligand>
        <name>AMP</name>
        <dbReference type="ChEBI" id="CHEBI:456215"/>
    </ligand>
</feature>
<dbReference type="Pfam" id="PF01256">
    <property type="entry name" value="Carb_kinase"/>
    <property type="match status" value="1"/>
</dbReference>
<evidence type="ECO:0000256" key="4">
    <source>
        <dbReference type="ARBA" id="ARBA00023027"/>
    </source>
</evidence>
<gene>
    <name evidence="6" type="primary">nnrD</name>
    <name evidence="8" type="ORF">SUH3_05735</name>
</gene>
<comment type="function">
    <text evidence="6">Catalyzes the dehydration of the S-form of NAD(P)HX at the expense of ADP, which is converted to AMP. Together with NAD(P)HX epimerase, which catalyzes the epimerization of the S- and R-forms, the enzyme allows the repair of both epimers of NAD(P)HX, a damaged form of NAD(P)H that is a result of enzymatic or heat-dependent hydration.</text>
</comment>
<feature type="binding site" evidence="6">
    <location>
        <position position="39"/>
    </location>
    <ligand>
        <name>(6S)-NADPHX</name>
        <dbReference type="ChEBI" id="CHEBI:64076"/>
    </ligand>
</feature>
<evidence type="ECO:0000256" key="3">
    <source>
        <dbReference type="ARBA" id="ARBA00022857"/>
    </source>
</evidence>
<keyword evidence="2 6" id="KW-0067">ATP-binding</keyword>
<dbReference type="AlphaFoldDB" id="A0A073IXU4"/>
<keyword evidence="1 6" id="KW-0547">Nucleotide-binding</keyword>
<comment type="caution">
    <text evidence="8">The sequence shown here is derived from an EMBL/GenBank/DDBJ whole genome shotgun (WGS) entry which is preliminary data.</text>
</comment>
<feature type="binding site" evidence="6">
    <location>
        <position position="228"/>
    </location>
    <ligand>
        <name>(6S)-NADPHX</name>
        <dbReference type="ChEBI" id="CHEBI:64076"/>
    </ligand>
</feature>
<comment type="similarity">
    <text evidence="6">Belongs to the NnrD/CARKD family.</text>
</comment>
<dbReference type="GeneID" id="68869665"/>
<dbReference type="Gene3D" id="3.40.1190.20">
    <property type="match status" value="1"/>
</dbReference>
<name>A0A073IXU4_9RHOB</name>
<dbReference type="PROSITE" id="PS51383">
    <property type="entry name" value="YJEF_C_3"/>
    <property type="match status" value="1"/>
</dbReference>
<evidence type="ECO:0000256" key="6">
    <source>
        <dbReference type="HAMAP-Rule" id="MF_01965"/>
    </source>
</evidence>
<proteinExistence type="inferred from homology"/>
<dbReference type="GO" id="GO:0110051">
    <property type="term" value="P:metabolite repair"/>
    <property type="evidence" value="ECO:0007669"/>
    <property type="project" value="TreeGrafter"/>
</dbReference>
<dbReference type="PROSITE" id="PS01050">
    <property type="entry name" value="YJEF_C_2"/>
    <property type="match status" value="1"/>
</dbReference>
<protein>
    <recommendedName>
        <fullName evidence="6">ADP-dependent (S)-NAD(P)H-hydrate dehydratase</fullName>
        <ecNumber evidence="6">4.2.1.136</ecNumber>
    </recommendedName>
    <alternativeName>
        <fullName evidence="6">ADP-dependent NAD(P)HX dehydratase</fullName>
    </alternativeName>
</protein>
<keyword evidence="3 6" id="KW-0521">NADP</keyword>
<reference evidence="8 9" key="1">
    <citation type="submission" date="2014-01" db="EMBL/GenBank/DDBJ databases">
        <title>Sulfitobacter sp. H3 (MCCC 1A00686) Genome Sequencing.</title>
        <authorList>
            <person name="Lai Q."/>
            <person name="Hong Z."/>
        </authorList>
    </citation>
    <scope>NUCLEOTIDE SEQUENCE [LARGE SCALE GENOMIC DNA]</scope>
    <source>
        <strain evidence="8 9">H3</strain>
    </source>
</reference>
<dbReference type="InterPro" id="IPR029056">
    <property type="entry name" value="Ribokinase-like"/>
</dbReference>
<dbReference type="GO" id="GO:0052856">
    <property type="term" value="F:NAD(P)HX epimerase activity"/>
    <property type="evidence" value="ECO:0007669"/>
    <property type="project" value="TreeGrafter"/>
</dbReference>
<dbReference type="CDD" id="cd01171">
    <property type="entry name" value="YXKO-related"/>
    <property type="match status" value="1"/>
</dbReference>
<comment type="cofactor">
    <cofactor evidence="6">
        <name>Mg(2+)</name>
        <dbReference type="ChEBI" id="CHEBI:18420"/>
    </cofactor>
</comment>
<feature type="binding site" evidence="6">
    <location>
        <position position="152"/>
    </location>
    <ligand>
        <name>(6S)-NADPHX</name>
        <dbReference type="ChEBI" id="CHEBI:64076"/>
    </ligand>
</feature>